<evidence type="ECO:0000313" key="2">
    <source>
        <dbReference type="Proteomes" id="UP001231649"/>
    </source>
</evidence>
<keyword evidence="2" id="KW-1185">Reference proteome</keyword>
<protein>
    <submittedName>
        <fullName evidence="1">Uncharacterized protein</fullName>
    </submittedName>
</protein>
<name>A0ACC2QWS4_9NEOP</name>
<sequence length="92" mass="10597">MAKFLFLVVLSAILAVAYTKHIHPRNMVHTDEDAVNDEPIPTDINGMPIEVIRNIKPNRFVPVNNALFFMRYPPCEEGFERDLVGVCREVWD</sequence>
<organism evidence="1 2">
    <name type="scientific">Mythimna loreyi</name>
    <dbReference type="NCBI Taxonomy" id="667449"/>
    <lineage>
        <taxon>Eukaryota</taxon>
        <taxon>Metazoa</taxon>
        <taxon>Ecdysozoa</taxon>
        <taxon>Arthropoda</taxon>
        <taxon>Hexapoda</taxon>
        <taxon>Insecta</taxon>
        <taxon>Pterygota</taxon>
        <taxon>Neoptera</taxon>
        <taxon>Endopterygota</taxon>
        <taxon>Lepidoptera</taxon>
        <taxon>Glossata</taxon>
        <taxon>Ditrysia</taxon>
        <taxon>Noctuoidea</taxon>
        <taxon>Noctuidae</taxon>
        <taxon>Noctuinae</taxon>
        <taxon>Hadenini</taxon>
        <taxon>Mythimna</taxon>
    </lineage>
</organism>
<dbReference type="Proteomes" id="UP001231649">
    <property type="component" value="Chromosome 15"/>
</dbReference>
<dbReference type="EMBL" id="CM056791">
    <property type="protein sequence ID" value="KAJ8725773.1"/>
    <property type="molecule type" value="Genomic_DNA"/>
</dbReference>
<gene>
    <name evidence="1" type="ORF">PYW08_003956</name>
</gene>
<comment type="caution">
    <text evidence="1">The sequence shown here is derived from an EMBL/GenBank/DDBJ whole genome shotgun (WGS) entry which is preliminary data.</text>
</comment>
<reference evidence="1" key="1">
    <citation type="submission" date="2023-03" db="EMBL/GenBank/DDBJ databases">
        <title>Chromosome-level genomes of two armyworms, Mythimna separata and Mythimna loreyi, provide insights into the biosynthesis and reception of sex pheromones.</title>
        <authorList>
            <person name="Zhao H."/>
        </authorList>
    </citation>
    <scope>NUCLEOTIDE SEQUENCE</scope>
    <source>
        <strain evidence="1">BeijingLab</strain>
    </source>
</reference>
<accession>A0ACC2QWS4</accession>
<evidence type="ECO:0000313" key="1">
    <source>
        <dbReference type="EMBL" id="KAJ8725773.1"/>
    </source>
</evidence>
<proteinExistence type="predicted"/>